<keyword evidence="3" id="KW-1185">Reference proteome</keyword>
<evidence type="ECO:0000256" key="1">
    <source>
        <dbReference type="SAM" id="Phobius"/>
    </source>
</evidence>
<dbReference type="Proteomes" id="UP001209083">
    <property type="component" value="Chromosome"/>
</dbReference>
<name>A0ABY8QXL6_9MICO</name>
<reference evidence="2 3" key="1">
    <citation type="submission" date="2023-05" db="EMBL/GenBank/DDBJ databases">
        <title>Lithophilousrod everest ZFBP1038 complete genpme.</title>
        <authorList>
            <person name="Tian M."/>
        </authorList>
    </citation>
    <scope>NUCLEOTIDE SEQUENCE [LARGE SCALE GENOMIC DNA]</scope>
    <source>
        <strain evidence="2 3">ZFBP1038</strain>
    </source>
</reference>
<feature type="transmembrane region" description="Helical" evidence="1">
    <location>
        <begin position="227"/>
        <end position="244"/>
    </location>
</feature>
<keyword evidence="1" id="KW-1133">Transmembrane helix</keyword>
<feature type="transmembrane region" description="Helical" evidence="1">
    <location>
        <begin position="399"/>
        <end position="421"/>
    </location>
</feature>
<feature type="transmembrane region" description="Helical" evidence="1">
    <location>
        <begin position="331"/>
        <end position="348"/>
    </location>
</feature>
<feature type="transmembrane region" description="Helical" evidence="1">
    <location>
        <begin position="105"/>
        <end position="125"/>
    </location>
</feature>
<feature type="transmembrane region" description="Helical" evidence="1">
    <location>
        <begin position="256"/>
        <end position="280"/>
    </location>
</feature>
<proteinExistence type="predicted"/>
<evidence type="ECO:0000313" key="2">
    <source>
        <dbReference type="EMBL" id="WGW13762.1"/>
    </source>
</evidence>
<evidence type="ECO:0008006" key="4">
    <source>
        <dbReference type="Google" id="ProtNLM"/>
    </source>
</evidence>
<protein>
    <recommendedName>
        <fullName evidence="4">Glycosyltransferase RgtA/B/C/D-like domain-containing protein</fullName>
    </recommendedName>
</protein>
<accession>A0ABY8QXL6</accession>
<feature type="transmembrane region" description="Helical" evidence="1">
    <location>
        <begin position="180"/>
        <end position="198"/>
    </location>
</feature>
<dbReference type="EMBL" id="CP090958">
    <property type="protein sequence ID" value="WGW13762.1"/>
    <property type="molecule type" value="Genomic_DNA"/>
</dbReference>
<feature type="transmembrane region" description="Helical" evidence="1">
    <location>
        <begin position="31"/>
        <end position="48"/>
    </location>
</feature>
<feature type="transmembrane region" description="Helical" evidence="1">
    <location>
        <begin position="433"/>
        <end position="451"/>
    </location>
</feature>
<sequence length="605" mass="63692">MTIGMKWGSLSADGGPHSRLRTLLRDCARSWVVRYAALLLVVSVLVYLPVLRDVGARVFATNDDSSLFIWWLAHAAAVVRGWFTGGTDSSLLFSTMMNHPDGVNGAWNTSVLGLALPMVPVTLLAGPVVSYNLLIVASPVASALAAACAARRWASVPAACLAGLVYGFSSYIVAQSGGHLNLSFAILPPIVAGAVYDLVATDSRLRGIVLRLGVAVGFQMYLSTEVLASTALMTLLGLLVLASVRWGQVPAIARRLLLGSVGSVLIALVVGLPLLVMLIAGGSRPAAAIRPHGIWDNDFFDLVLPVPTTALNPFPGWDYGRSGYIDDAERGLYLGVPLLVLALIAVVLRRRANVPAVVVPIALTGAIAWLLSLGSVLYFAGNPVEGLVLPWRMFELVPVIANVLPMRLALFVTLAAAILAAVSFDILRAHRRWSGYLAGAIALIFVFPAPVPARAVSIPQFFTNGSVSEVIGAGDVVKTVPRARALAEPHADEAMVWQAVAGMRYADTGGYFIGSALGYSVIYQALDDPYDAAVDAANQSGSFYAPDSAQGRAAAESLRSQGIDFVLIADNPWLPVGAAETAAWTGSVLDSPARLVDGVWVVPVG</sequence>
<gene>
    <name evidence="2" type="ORF">LWF01_08440</name>
</gene>
<evidence type="ECO:0000313" key="3">
    <source>
        <dbReference type="Proteomes" id="UP001209083"/>
    </source>
</evidence>
<feature type="transmembrane region" description="Helical" evidence="1">
    <location>
        <begin position="355"/>
        <end position="379"/>
    </location>
</feature>
<organism evidence="2 3">
    <name type="scientific">Saxibacter everestensis</name>
    <dbReference type="NCBI Taxonomy" id="2909229"/>
    <lineage>
        <taxon>Bacteria</taxon>
        <taxon>Bacillati</taxon>
        <taxon>Actinomycetota</taxon>
        <taxon>Actinomycetes</taxon>
        <taxon>Micrococcales</taxon>
        <taxon>Brevibacteriaceae</taxon>
        <taxon>Saxibacter</taxon>
    </lineage>
</organism>
<keyword evidence="1" id="KW-0812">Transmembrane</keyword>
<keyword evidence="1" id="KW-0472">Membrane</keyword>
<feature type="transmembrane region" description="Helical" evidence="1">
    <location>
        <begin position="156"/>
        <end position="174"/>
    </location>
</feature>
<feature type="transmembrane region" description="Helical" evidence="1">
    <location>
        <begin position="68"/>
        <end position="93"/>
    </location>
</feature>
<dbReference type="RefSeq" id="WP_349640585.1">
    <property type="nucleotide sequence ID" value="NZ_CP090958.1"/>
</dbReference>